<dbReference type="InterPro" id="IPR016518">
    <property type="entry name" value="Alpha-L-fucosidase"/>
</dbReference>
<dbReference type="OrthoDB" id="9802600at2"/>
<dbReference type="GO" id="GO:0004560">
    <property type="term" value="F:alpha-L-fucosidase activity"/>
    <property type="evidence" value="ECO:0007669"/>
    <property type="project" value="InterPro"/>
</dbReference>
<feature type="domain" description="Glycosyl hydrolase family 95 catalytic" evidence="3">
    <location>
        <begin position="277"/>
        <end position="691"/>
    </location>
</feature>
<protein>
    <submittedName>
        <fullName evidence="4">Alpha-L-fucosidase 2</fullName>
    </submittedName>
</protein>
<dbReference type="Gene3D" id="2.60.40.1180">
    <property type="entry name" value="Golgi alpha-mannosidase II"/>
    <property type="match status" value="1"/>
</dbReference>
<accession>A0A1I5PUP7</accession>
<dbReference type="PANTHER" id="PTHR31084:SF0">
    <property type="entry name" value="ALPHA-L-FUCOSIDASE 2"/>
    <property type="match status" value="1"/>
</dbReference>
<name>A0A1I5PUP7_9BACI</name>
<organism evidence="4 5">
    <name type="scientific">Salibacterium halotolerans</name>
    <dbReference type="NCBI Taxonomy" id="1884432"/>
    <lineage>
        <taxon>Bacteria</taxon>
        <taxon>Bacillati</taxon>
        <taxon>Bacillota</taxon>
        <taxon>Bacilli</taxon>
        <taxon>Bacillales</taxon>
        <taxon>Bacillaceae</taxon>
    </lineage>
</organism>
<dbReference type="PANTHER" id="PTHR31084">
    <property type="entry name" value="ALPHA-L-FUCOSIDASE 2"/>
    <property type="match status" value="1"/>
</dbReference>
<dbReference type="GO" id="GO:0005975">
    <property type="term" value="P:carbohydrate metabolic process"/>
    <property type="evidence" value="ECO:0007669"/>
    <property type="project" value="InterPro"/>
</dbReference>
<feature type="domain" description="Alpha fucosidase A-like C-terminal" evidence="2">
    <location>
        <begin position="693"/>
        <end position="785"/>
    </location>
</feature>
<dbReference type="EMBL" id="FOXD01000004">
    <property type="protein sequence ID" value="SFP37637.1"/>
    <property type="molecule type" value="Genomic_DNA"/>
</dbReference>
<dbReference type="AlphaFoldDB" id="A0A1I5PUP7"/>
<sequence length="790" mass="90323">MKLMYNRPAEKWTEALPIGNGKLGAMVFGQVTEELIQCNEETLWSGYPKDNTNHAALDILPEVRKKIEEHEYSNASDEAKNMLGAYTQAYLPLCDIMLRFPRHESYSDFKRELDLNNAVAKTSYNVEGVHYTRSLFASYPDNIIAMRLTADQPASLNFSINMSSKLKHHIQAEKNELLLKGQCPEHVDPIYYDTKNPVIYGDPETTNAMSFEARVHILSDGRVTTSGQTLHVEEAVSAIILFTAATNYSGFDSMPGSCGKEPSEVIDNVFDHAILKSYPELFHRHKEDYQLLFHRVTFDLEGAKKYENIPTDERIQRYGAQDKGLIELLFHYARYLMIASSREGTQPATLQGIWNKDIRAPWSSNYTLNINAEMNYWASELFNLPECHLSFLNYIEDLAASGKHTAAVHYACRGWTAHHNSDIWRHTAPVGDYGHGKPVWALWPMGGVWLTRHLWEHYLYTMDETYLKNRAYPILKQAALFCLDWVIENKNGFYITSPSTSPEHHFIVNGYKASVTNAATMDMALIWDVFTNTMSAQHILGIDYELQKEIESIRANLYPYQVGSYGELQEWDQDFMEEEPEHRHVSHLYGVYPGEQLTETLTPELFESARASLERRGYGGTGWSLVWKLCLWARFQEEDHAFRLIDHLFHPADNDAEVDEKGGLYNNLFGAHPPFQIDGNFGYAAGIIELLIQSHQNYIHFLPSLPGQLPEGQITGVRVRGGFEVSIKWNNHEMIEASLLSNHGSRCYVYNNKELKVTSEQQKVSTTSHNDGILAFNTDIGKTYYFKPKE</sequence>
<dbReference type="STRING" id="1884432.SAMN05518683_104232"/>
<dbReference type="InterPro" id="IPR049053">
    <property type="entry name" value="AFCA-like_C"/>
</dbReference>
<evidence type="ECO:0000313" key="4">
    <source>
        <dbReference type="EMBL" id="SFP37637.1"/>
    </source>
</evidence>
<dbReference type="Proteomes" id="UP000198892">
    <property type="component" value="Unassembled WGS sequence"/>
</dbReference>
<dbReference type="Gene3D" id="2.70.98.50">
    <property type="entry name" value="putative glycoside hydrolase family protein from bacillus halodurans"/>
    <property type="match status" value="1"/>
</dbReference>
<feature type="domain" description="Glycosyl hydrolase family 95 N-terminal" evidence="1">
    <location>
        <begin position="3"/>
        <end position="249"/>
    </location>
</feature>
<dbReference type="InterPro" id="IPR054363">
    <property type="entry name" value="GH95_cat"/>
</dbReference>
<dbReference type="InterPro" id="IPR027414">
    <property type="entry name" value="GH95_N_dom"/>
</dbReference>
<dbReference type="FunFam" id="1.50.10.10:FF:000028">
    <property type="entry name" value="Alpha-L-fucosidase 2"/>
    <property type="match status" value="1"/>
</dbReference>
<keyword evidence="5" id="KW-1185">Reference proteome</keyword>
<evidence type="ECO:0000259" key="2">
    <source>
        <dbReference type="Pfam" id="PF21307"/>
    </source>
</evidence>
<proteinExistence type="predicted"/>
<dbReference type="PIRSF" id="PIRSF007663">
    <property type="entry name" value="UCP007663"/>
    <property type="match status" value="1"/>
</dbReference>
<dbReference type="InterPro" id="IPR013780">
    <property type="entry name" value="Glyco_hydro_b"/>
</dbReference>
<evidence type="ECO:0000259" key="1">
    <source>
        <dbReference type="Pfam" id="PF14498"/>
    </source>
</evidence>
<dbReference type="SUPFAM" id="SSF48208">
    <property type="entry name" value="Six-hairpin glycosidases"/>
    <property type="match status" value="1"/>
</dbReference>
<reference evidence="5" key="1">
    <citation type="submission" date="2016-10" db="EMBL/GenBank/DDBJ databases">
        <authorList>
            <person name="Varghese N."/>
            <person name="Submissions S."/>
        </authorList>
    </citation>
    <scope>NUCLEOTIDE SEQUENCE [LARGE SCALE GENOMIC DNA]</scope>
    <source>
        <strain evidence="5">S7</strain>
    </source>
</reference>
<dbReference type="InterPro" id="IPR008928">
    <property type="entry name" value="6-hairpin_glycosidase_sf"/>
</dbReference>
<evidence type="ECO:0000259" key="3">
    <source>
        <dbReference type="Pfam" id="PF22124"/>
    </source>
</evidence>
<dbReference type="Pfam" id="PF21307">
    <property type="entry name" value="Glyco_hydro_95_C"/>
    <property type="match status" value="1"/>
</dbReference>
<gene>
    <name evidence="4" type="ORF">SAMN05518683_104232</name>
</gene>
<dbReference type="Pfam" id="PF14498">
    <property type="entry name" value="Glyco_hyd_65N_2"/>
    <property type="match status" value="1"/>
</dbReference>
<dbReference type="RefSeq" id="WP_093335887.1">
    <property type="nucleotide sequence ID" value="NZ_FOXD01000004.1"/>
</dbReference>
<dbReference type="Pfam" id="PF22124">
    <property type="entry name" value="Glyco_hydro_95_cat"/>
    <property type="match status" value="1"/>
</dbReference>
<evidence type="ECO:0000313" key="5">
    <source>
        <dbReference type="Proteomes" id="UP000198892"/>
    </source>
</evidence>